<gene>
    <name evidence="5" type="ORF">FBUS_03675</name>
</gene>
<dbReference type="OrthoDB" id="1875751at2759"/>
<dbReference type="Pfam" id="PF00076">
    <property type="entry name" value="RRM_1"/>
    <property type="match status" value="1"/>
</dbReference>
<organism evidence="5 6">
    <name type="scientific">Fasciolopsis buskii</name>
    <dbReference type="NCBI Taxonomy" id="27845"/>
    <lineage>
        <taxon>Eukaryota</taxon>
        <taxon>Metazoa</taxon>
        <taxon>Spiralia</taxon>
        <taxon>Lophotrochozoa</taxon>
        <taxon>Platyhelminthes</taxon>
        <taxon>Trematoda</taxon>
        <taxon>Digenea</taxon>
        <taxon>Plagiorchiida</taxon>
        <taxon>Echinostomata</taxon>
        <taxon>Echinostomatoidea</taxon>
        <taxon>Fasciolidae</taxon>
        <taxon>Fasciolopsis</taxon>
    </lineage>
</organism>
<dbReference type="EMBL" id="LUCM01002791">
    <property type="protein sequence ID" value="KAA0196847.1"/>
    <property type="molecule type" value="Genomic_DNA"/>
</dbReference>
<evidence type="ECO:0000259" key="4">
    <source>
        <dbReference type="PROSITE" id="PS50102"/>
    </source>
</evidence>
<dbReference type="GO" id="GO:0003730">
    <property type="term" value="F:mRNA 3'-UTR binding"/>
    <property type="evidence" value="ECO:0007669"/>
    <property type="project" value="TreeGrafter"/>
</dbReference>
<dbReference type="SUPFAM" id="SSF54928">
    <property type="entry name" value="RNA-binding domain, RBD"/>
    <property type="match status" value="1"/>
</dbReference>
<dbReference type="SMART" id="SM00360">
    <property type="entry name" value="RRM"/>
    <property type="match status" value="1"/>
</dbReference>
<dbReference type="Gene3D" id="3.30.70.330">
    <property type="match status" value="1"/>
</dbReference>
<keyword evidence="5" id="KW-0687">Ribonucleoprotein</keyword>
<feature type="region of interest" description="Disordered" evidence="3">
    <location>
        <begin position="1"/>
        <end position="37"/>
    </location>
</feature>
<protein>
    <submittedName>
        <fullName evidence="5">Heterogeneous nuclear ribonucleoprotein A2</fullName>
    </submittedName>
</protein>
<evidence type="ECO:0000256" key="1">
    <source>
        <dbReference type="ARBA" id="ARBA00022884"/>
    </source>
</evidence>
<proteinExistence type="predicted"/>
<evidence type="ECO:0000256" key="2">
    <source>
        <dbReference type="PROSITE-ProRule" id="PRU00176"/>
    </source>
</evidence>
<dbReference type="PANTHER" id="PTHR48026:SF14">
    <property type="entry name" value="HETEROGENEOUS NUCLEAR RIBONUCLEOPROTEIN A1"/>
    <property type="match status" value="1"/>
</dbReference>
<dbReference type="InterPro" id="IPR035979">
    <property type="entry name" value="RBD_domain_sf"/>
</dbReference>
<dbReference type="PROSITE" id="PS50102">
    <property type="entry name" value="RRM"/>
    <property type="match status" value="1"/>
</dbReference>
<keyword evidence="6" id="KW-1185">Reference proteome</keyword>
<dbReference type="Proteomes" id="UP000728185">
    <property type="component" value="Unassembled WGS sequence"/>
</dbReference>
<feature type="compositionally biased region" description="Basic and acidic residues" evidence="3">
    <location>
        <begin position="1"/>
        <end position="36"/>
    </location>
</feature>
<name>A0A8E0S1C7_9TREM</name>
<dbReference type="GO" id="GO:0071013">
    <property type="term" value="C:catalytic step 2 spliceosome"/>
    <property type="evidence" value="ECO:0007669"/>
    <property type="project" value="TreeGrafter"/>
</dbReference>
<dbReference type="InterPro" id="IPR012677">
    <property type="entry name" value="Nucleotide-bd_a/b_plait_sf"/>
</dbReference>
<feature type="compositionally biased region" description="Polar residues" evidence="3">
    <location>
        <begin position="219"/>
        <end position="243"/>
    </location>
</feature>
<evidence type="ECO:0000313" key="5">
    <source>
        <dbReference type="EMBL" id="KAA0196847.1"/>
    </source>
</evidence>
<dbReference type="InterPro" id="IPR000504">
    <property type="entry name" value="RRM_dom"/>
</dbReference>
<accession>A0A8E0S1C7</accession>
<feature type="region of interest" description="Disordered" evidence="3">
    <location>
        <begin position="214"/>
        <end position="243"/>
    </location>
</feature>
<dbReference type="AlphaFoldDB" id="A0A8E0S1C7"/>
<evidence type="ECO:0000313" key="6">
    <source>
        <dbReference type="Proteomes" id="UP000728185"/>
    </source>
</evidence>
<comment type="caution">
    <text evidence="5">The sequence shown here is derived from an EMBL/GenBank/DDBJ whole genome shotgun (WGS) entry which is preliminary data.</text>
</comment>
<evidence type="ECO:0000256" key="3">
    <source>
        <dbReference type="SAM" id="MobiDB-lite"/>
    </source>
</evidence>
<feature type="domain" description="RRM" evidence="4">
    <location>
        <begin position="44"/>
        <end position="121"/>
    </location>
</feature>
<sequence length="243" mass="26820">MLKEGSSVDKAQADHPHKVDGKHADSKRAMPREESSPKVLAALKKTLVGGLKKDVTNEDFAEYFGKYGNVTDTNIAVAKDTNTSRSFAFMMLDDTDSVNKVILARPHMIGGHKADICKALTREELRKFQKMPPPARMEYNSSWNEGPNMGYQQPPWDQGYDQTYGGGGGSARQHQQYFNNSGYGYGVCDHSSGWPPVADGLGNYQQQQTYGGGLMRATPASTAQHTRSAPYTGSGWQQRQYTK</sequence>
<reference evidence="5" key="1">
    <citation type="submission" date="2019-05" db="EMBL/GenBank/DDBJ databases">
        <title>Annotation for the trematode Fasciolopsis buski.</title>
        <authorList>
            <person name="Choi Y.-J."/>
        </authorList>
    </citation>
    <scope>NUCLEOTIDE SEQUENCE</scope>
    <source>
        <strain evidence="5">HT</strain>
        <tissue evidence="5">Whole worm</tissue>
    </source>
</reference>
<keyword evidence="1 2" id="KW-0694">RNA-binding</keyword>
<dbReference type="GO" id="GO:0000398">
    <property type="term" value="P:mRNA splicing, via spliceosome"/>
    <property type="evidence" value="ECO:0007669"/>
    <property type="project" value="TreeGrafter"/>
</dbReference>
<dbReference type="PANTHER" id="PTHR48026">
    <property type="entry name" value="HOMOLOGOUS TO DROSOPHILA SQD (SQUID) PROTEIN"/>
    <property type="match status" value="1"/>
</dbReference>